<gene>
    <name evidence="1" type="ORF">NCTC11951_01853</name>
</gene>
<sequence length="41" mass="4665">MYIKFAFNYPNLKTAKKVLDRASGGAMLMYITLIGAINRRI</sequence>
<name>A0A448JDU8_CAMJU</name>
<dbReference type="Proteomes" id="UP000275504">
    <property type="component" value="Chromosome"/>
</dbReference>
<proteinExistence type="predicted"/>
<dbReference type="AlphaFoldDB" id="A0A448JDU8"/>
<evidence type="ECO:0000313" key="1">
    <source>
        <dbReference type="EMBL" id="VEG62702.1"/>
    </source>
</evidence>
<dbReference type="EMBL" id="LR134359">
    <property type="protein sequence ID" value="VEG62702.1"/>
    <property type="molecule type" value="Genomic_DNA"/>
</dbReference>
<accession>A0A448JDU8</accession>
<protein>
    <submittedName>
        <fullName evidence="1">Citrate-Mg2+:H+ or citrate-Ca2+:H+ symporter, CitMHS family</fullName>
    </submittedName>
</protein>
<reference evidence="1 2" key="1">
    <citation type="submission" date="2018-12" db="EMBL/GenBank/DDBJ databases">
        <authorList>
            <consortium name="Pathogen Informatics"/>
        </authorList>
    </citation>
    <scope>NUCLEOTIDE SEQUENCE [LARGE SCALE GENOMIC DNA]</scope>
    <source>
        <strain evidence="1 2">NCTC11951</strain>
    </source>
</reference>
<evidence type="ECO:0000313" key="2">
    <source>
        <dbReference type="Proteomes" id="UP000275504"/>
    </source>
</evidence>
<organism evidence="1 2">
    <name type="scientific">Campylobacter jejuni subsp. doylei</name>
    <dbReference type="NCBI Taxonomy" id="32021"/>
    <lineage>
        <taxon>Bacteria</taxon>
        <taxon>Pseudomonadati</taxon>
        <taxon>Campylobacterota</taxon>
        <taxon>Epsilonproteobacteria</taxon>
        <taxon>Campylobacterales</taxon>
        <taxon>Campylobacteraceae</taxon>
        <taxon>Campylobacter</taxon>
    </lineage>
</organism>